<dbReference type="GO" id="GO:0006508">
    <property type="term" value="P:proteolysis"/>
    <property type="evidence" value="ECO:0007669"/>
    <property type="project" value="InterPro"/>
</dbReference>
<dbReference type="PROSITE" id="PS00141">
    <property type="entry name" value="ASP_PROTEASE"/>
    <property type="match status" value="1"/>
</dbReference>
<dbReference type="InterPro" id="IPR021109">
    <property type="entry name" value="Peptidase_aspartic_dom_sf"/>
</dbReference>
<evidence type="ECO:0000313" key="3">
    <source>
        <dbReference type="EMBL" id="ADN49695.1"/>
    </source>
</evidence>
<gene>
    <name evidence="3" type="ordered locus">Vdis_0288</name>
</gene>
<dbReference type="eggNOG" id="arCOG03744">
    <property type="taxonomic scope" value="Archaea"/>
</dbReference>
<proteinExistence type="predicted"/>
<dbReference type="InterPro" id="IPR001969">
    <property type="entry name" value="Aspartic_peptidase_AS"/>
</dbReference>
<dbReference type="HOGENOM" id="CLU_145188_0_0_2"/>
<dbReference type="EMBL" id="CP002100">
    <property type="protein sequence ID" value="ADN49695.1"/>
    <property type="molecule type" value="Genomic_DNA"/>
</dbReference>
<dbReference type="GO" id="GO:0004190">
    <property type="term" value="F:aspartic-type endopeptidase activity"/>
    <property type="evidence" value="ECO:0007669"/>
    <property type="project" value="InterPro"/>
</dbReference>
<reference evidence="3 4" key="1">
    <citation type="journal article" date="2010" name="Stand. Genomic Sci.">
        <title>Complete genome sequence of Vulcanisaeta distributa type strain (IC-017).</title>
        <authorList>
            <person name="Mavromatis K."/>
            <person name="Sikorski J."/>
            <person name="Pabst E."/>
            <person name="Teshima H."/>
            <person name="Lapidus A."/>
            <person name="Lucas S."/>
            <person name="Nolan M."/>
            <person name="Glavina Del Rio T."/>
            <person name="Cheng J.F."/>
            <person name="Bruce D."/>
            <person name="Goodwin L."/>
            <person name="Pitluck S."/>
            <person name="Liolios K."/>
            <person name="Ivanova N."/>
            <person name="Mikhailova N."/>
            <person name="Pati A."/>
            <person name="Chen A."/>
            <person name="Palaniappan K."/>
            <person name="Land M."/>
            <person name="Hauser L."/>
            <person name="Chang Y.J."/>
            <person name="Jeffries C.D."/>
            <person name="Rohde M."/>
            <person name="Spring S."/>
            <person name="Goker M."/>
            <person name="Wirth R."/>
            <person name="Woyke T."/>
            <person name="Bristow J."/>
            <person name="Eisen J.A."/>
            <person name="Markowitz V."/>
            <person name="Hugenholtz P."/>
            <person name="Klenk H.P."/>
            <person name="Kyrpides N.C."/>
        </authorList>
    </citation>
    <scope>NUCLEOTIDE SEQUENCE [LARGE SCALE GENOMIC DNA]</scope>
    <source>
        <strain evidence="4">DSM 14429 / JCM 11212 / NBRC 100878 / IC-017</strain>
    </source>
</reference>
<dbReference type="Pfam" id="PF13650">
    <property type="entry name" value="Asp_protease_2"/>
    <property type="match status" value="1"/>
</dbReference>
<dbReference type="AlphaFoldDB" id="E1QTI0"/>
<evidence type="ECO:0000256" key="1">
    <source>
        <dbReference type="ARBA" id="ARBA00022801"/>
    </source>
</evidence>
<dbReference type="RefSeq" id="WP_013335420.1">
    <property type="nucleotide sequence ID" value="NC_014537.1"/>
</dbReference>
<accession>E1QTI0</accession>
<evidence type="ECO:0000259" key="2">
    <source>
        <dbReference type="PROSITE" id="PS50175"/>
    </source>
</evidence>
<evidence type="ECO:0000313" key="4">
    <source>
        <dbReference type="Proteomes" id="UP000006681"/>
    </source>
</evidence>
<keyword evidence="1" id="KW-0378">Hydrolase</keyword>
<sequence length="115" mass="12498">MGYVWVDAELISGDREVRVKALVDSGATLTVIPRALAVELGLRVTDRGVVMTVGGPVNVEFSEVRVRLMGREATVRVVISDIIDKVLIGITTLEILGLMIDPMTGTLKEAPYLLY</sequence>
<dbReference type="PROSITE" id="PS50175">
    <property type="entry name" value="ASP_PROT_RETROV"/>
    <property type="match status" value="1"/>
</dbReference>
<organism evidence="3 4">
    <name type="scientific">Vulcanisaeta distributa (strain DSM 14429 / JCM 11212 / NBRC 100878 / IC-017)</name>
    <dbReference type="NCBI Taxonomy" id="572478"/>
    <lineage>
        <taxon>Archaea</taxon>
        <taxon>Thermoproteota</taxon>
        <taxon>Thermoprotei</taxon>
        <taxon>Thermoproteales</taxon>
        <taxon>Thermoproteaceae</taxon>
        <taxon>Vulcanisaeta</taxon>
    </lineage>
</organism>
<dbReference type="KEGG" id="vdi:Vdis_0288"/>
<protein>
    <recommendedName>
        <fullName evidence="2">Peptidase A2 domain-containing protein</fullName>
    </recommendedName>
</protein>
<dbReference type="GeneID" id="9751205"/>
<dbReference type="Gene3D" id="2.40.70.10">
    <property type="entry name" value="Acid Proteases"/>
    <property type="match status" value="1"/>
</dbReference>
<feature type="domain" description="Peptidase A2" evidence="2">
    <location>
        <begin position="19"/>
        <end position="100"/>
    </location>
</feature>
<dbReference type="OrthoDB" id="24733at2157"/>
<dbReference type="Proteomes" id="UP000006681">
    <property type="component" value="Chromosome"/>
</dbReference>
<keyword evidence="4" id="KW-1185">Reference proteome</keyword>
<dbReference type="InterPro" id="IPR001995">
    <property type="entry name" value="Peptidase_A2_cat"/>
</dbReference>
<name>E1QTI0_VULDI</name>
<reference evidence="4" key="2">
    <citation type="journal article" date="2010" name="Stand. Genomic Sci.">
        <title>Complete genome sequence of Vulcanisaeta distributa type strain (IC-017T).</title>
        <authorList>
            <person name="Mavromatis K."/>
            <person name="Sikorski J."/>
            <person name="Pabst E."/>
            <person name="Teshima H."/>
            <person name="Lapidus A."/>
            <person name="Lucas S."/>
            <person name="Nolan M."/>
            <person name="Glavina Del Rio T."/>
            <person name="Cheng J."/>
            <person name="Bruce D."/>
            <person name="Goodwin L."/>
            <person name="Pitluck S."/>
            <person name="Liolios K."/>
            <person name="Ivanova N."/>
            <person name="Mikhailova N."/>
            <person name="Pati A."/>
            <person name="Chen A."/>
            <person name="Palaniappan K."/>
            <person name="Land M."/>
            <person name="Hauser L."/>
            <person name="Chang Y."/>
            <person name="Jeffries C."/>
            <person name="Rohde M."/>
            <person name="Spring S."/>
            <person name="Goker M."/>
            <person name="Wirth R."/>
            <person name="Woyke T."/>
            <person name="Bristow J."/>
            <person name="Eisen J."/>
            <person name="Markowitz V."/>
            <person name="Hugenholtz P."/>
            <person name="Klenk H."/>
            <person name="Kyrpides N."/>
        </authorList>
    </citation>
    <scope>NUCLEOTIDE SEQUENCE [LARGE SCALE GENOMIC DNA]</scope>
    <source>
        <strain evidence="4">DSM 14429 / JCM 11212 / NBRC 100878 / IC-017</strain>
    </source>
</reference>
<dbReference type="SUPFAM" id="SSF50630">
    <property type="entry name" value="Acid proteases"/>
    <property type="match status" value="1"/>
</dbReference>